<keyword evidence="1" id="KW-0472">Membrane</keyword>
<accession>A0A6A4V1X9</accession>
<protein>
    <submittedName>
        <fullName evidence="2">Cytochrome c oxidase subunit NDUFA4</fullName>
    </submittedName>
</protein>
<keyword evidence="1" id="KW-0812">Transmembrane</keyword>
<comment type="caution">
    <text evidence="2">The sequence shown here is derived from an EMBL/GenBank/DDBJ whole genome shotgun (WGS) entry which is preliminary data.</text>
</comment>
<evidence type="ECO:0000313" key="2">
    <source>
        <dbReference type="EMBL" id="KAF0287119.1"/>
    </source>
</evidence>
<keyword evidence="3" id="KW-1185">Reference proteome</keyword>
<name>A0A6A4V1X9_AMPAM</name>
<gene>
    <name evidence="2" type="primary">Ndufa4</name>
    <name evidence="2" type="ORF">FJT64_014424</name>
</gene>
<dbReference type="PANTHER" id="PTHR14256:SF1">
    <property type="entry name" value="GEO09626P1"/>
    <property type="match status" value="1"/>
</dbReference>
<dbReference type="Proteomes" id="UP000440578">
    <property type="component" value="Unassembled WGS sequence"/>
</dbReference>
<dbReference type="OrthoDB" id="5511684at2759"/>
<keyword evidence="1" id="KW-1133">Transmembrane helix</keyword>
<sequence>MGFTTLMPLFAALGFGVGLSAFYTLRLATRNPDVTWRRSTNPEPWEEFRTAQYKFMNTANHDYSKSPAPKF</sequence>
<feature type="transmembrane region" description="Helical" evidence="1">
    <location>
        <begin position="6"/>
        <end position="28"/>
    </location>
</feature>
<evidence type="ECO:0000256" key="1">
    <source>
        <dbReference type="SAM" id="Phobius"/>
    </source>
</evidence>
<proteinExistence type="predicted"/>
<dbReference type="Pfam" id="PF06522">
    <property type="entry name" value="B12D"/>
    <property type="match status" value="1"/>
</dbReference>
<dbReference type="AlphaFoldDB" id="A0A6A4V1X9"/>
<dbReference type="EMBL" id="VIIS01002211">
    <property type="protein sequence ID" value="KAF0287119.1"/>
    <property type="molecule type" value="Genomic_DNA"/>
</dbReference>
<organism evidence="2 3">
    <name type="scientific">Amphibalanus amphitrite</name>
    <name type="common">Striped barnacle</name>
    <name type="synonym">Balanus amphitrite</name>
    <dbReference type="NCBI Taxonomy" id="1232801"/>
    <lineage>
        <taxon>Eukaryota</taxon>
        <taxon>Metazoa</taxon>
        <taxon>Ecdysozoa</taxon>
        <taxon>Arthropoda</taxon>
        <taxon>Crustacea</taxon>
        <taxon>Multicrustacea</taxon>
        <taxon>Cirripedia</taxon>
        <taxon>Thoracica</taxon>
        <taxon>Thoracicalcarea</taxon>
        <taxon>Balanomorpha</taxon>
        <taxon>Balanoidea</taxon>
        <taxon>Balanidae</taxon>
        <taxon>Amphibalaninae</taxon>
        <taxon>Amphibalanus</taxon>
    </lineage>
</organism>
<reference evidence="2 3" key="1">
    <citation type="submission" date="2019-07" db="EMBL/GenBank/DDBJ databases">
        <title>Draft genome assembly of a fouling barnacle, Amphibalanus amphitrite (Darwin, 1854): The first reference genome for Thecostraca.</title>
        <authorList>
            <person name="Kim W."/>
        </authorList>
    </citation>
    <scope>NUCLEOTIDE SEQUENCE [LARGE SCALE GENOMIC DNA]</scope>
    <source>
        <strain evidence="2">SNU_AA5</strain>
        <tissue evidence="2">Soma without cirri and trophi</tissue>
    </source>
</reference>
<evidence type="ECO:0000313" key="3">
    <source>
        <dbReference type="Proteomes" id="UP000440578"/>
    </source>
</evidence>
<dbReference type="InterPro" id="IPR010530">
    <property type="entry name" value="B12D"/>
</dbReference>
<dbReference type="PANTHER" id="PTHR14256">
    <property type="entry name" value="NADH-UBIQUINONE OXIDOREDUCTASE MLRQ SUBUNIT"/>
    <property type="match status" value="1"/>
</dbReference>